<dbReference type="GO" id="GO:0016887">
    <property type="term" value="F:ATP hydrolysis activity"/>
    <property type="evidence" value="ECO:0007669"/>
    <property type="project" value="InterPro"/>
</dbReference>
<evidence type="ECO:0000313" key="3">
    <source>
        <dbReference type="Proteomes" id="UP000029109"/>
    </source>
</evidence>
<dbReference type="SUPFAM" id="SSF52540">
    <property type="entry name" value="P-loop containing nucleoside triphosphate hydrolases"/>
    <property type="match status" value="1"/>
</dbReference>
<dbReference type="PANTHER" id="PTHR43581:SF2">
    <property type="entry name" value="EXCINUCLEASE ATPASE SUBUNIT"/>
    <property type="match status" value="1"/>
</dbReference>
<comment type="caution">
    <text evidence="2">The sequence shown here is derived from an EMBL/GenBank/DDBJ whole genome shotgun (WGS) entry which is preliminary data.</text>
</comment>
<evidence type="ECO:0000313" key="2">
    <source>
        <dbReference type="EMBL" id="KFI83727.1"/>
    </source>
</evidence>
<dbReference type="PANTHER" id="PTHR43581">
    <property type="entry name" value="ATP/GTP PHOSPHATASE"/>
    <property type="match status" value="1"/>
</dbReference>
<dbReference type="InterPro" id="IPR027417">
    <property type="entry name" value="P-loop_NTPase"/>
</dbReference>
<accession>A0A7V8KRJ4</accession>
<reference evidence="2 3" key="1">
    <citation type="submission" date="2014-03" db="EMBL/GenBank/DDBJ databases">
        <title>Genomics of Bifidobacteria.</title>
        <authorList>
            <person name="Ventura M."/>
            <person name="Milani C."/>
            <person name="Lugli G.A."/>
        </authorList>
    </citation>
    <scope>NUCLEOTIDE SEQUENCE [LARGE SCALE GENOMIC DNA]</scope>
    <source>
        <strain evidence="2 3">LMG 21816</strain>
    </source>
</reference>
<dbReference type="CDD" id="cd00267">
    <property type="entry name" value="ABC_ATPase"/>
    <property type="match status" value="1"/>
</dbReference>
<dbReference type="Proteomes" id="UP000029109">
    <property type="component" value="Unassembled WGS sequence"/>
</dbReference>
<dbReference type="InterPro" id="IPR003959">
    <property type="entry name" value="ATPase_AAA_core"/>
</dbReference>
<gene>
    <name evidence="2" type="ORF">BPULL_1020</name>
</gene>
<dbReference type="InterPro" id="IPR003593">
    <property type="entry name" value="AAA+_ATPase"/>
</dbReference>
<dbReference type="EMBL" id="JGZJ01000005">
    <property type="protein sequence ID" value="KFI83727.1"/>
    <property type="molecule type" value="Genomic_DNA"/>
</dbReference>
<dbReference type="GO" id="GO:0005524">
    <property type="term" value="F:ATP binding"/>
    <property type="evidence" value="ECO:0007669"/>
    <property type="project" value="InterPro"/>
</dbReference>
<sequence>MDEATYIYRINSVCLKKREPFTPGRINVFVGANNCGKTQLLKDMLGYITGTRAPTVILNELEVPYPESWDAIEQAYDMKIVETNQSKQLRHIAPTLDSDPTGPTHPDILTTLSNWLVRDKRAFRAATGAGLVTYLNTDNRLKLAMSQPVQQNLHKRGAKNVLEALYISGSSSTETVRECTRKIFGIDIFLNPFNLGTLEFKVGDDFSLVSNNPQEAFEQLSGYQILDTQGDGLRSVLGMISAIVSAKKPVFLLDEPEAFLHPPQALQLGEIISGLVEPSQQIFIATHSADFLRGLLSSTRDAVIIHLDRVENITEANVLDSATLNQIITDPLLSSSRVLEGMFYKGVVATEADADAVFYHRLFQKIGSADEVHFVNAHNKQTLKKIIDPYKKLRHQIRYDCRC</sequence>
<evidence type="ECO:0000259" key="1">
    <source>
        <dbReference type="SMART" id="SM00382"/>
    </source>
</evidence>
<feature type="domain" description="AAA+ ATPase" evidence="1">
    <location>
        <begin position="23"/>
        <end position="311"/>
    </location>
</feature>
<dbReference type="Pfam" id="PF13304">
    <property type="entry name" value="AAA_21"/>
    <property type="match status" value="1"/>
</dbReference>
<dbReference type="AlphaFoldDB" id="A0A7V8KRJ4"/>
<name>A0A7V8KRJ4_9BIFI</name>
<dbReference type="SMART" id="SM00382">
    <property type="entry name" value="AAA"/>
    <property type="match status" value="1"/>
</dbReference>
<organism evidence="2 3">
    <name type="scientific">Bifidobacterium pullorum</name>
    <dbReference type="NCBI Taxonomy" id="78448"/>
    <lineage>
        <taxon>Bacteria</taxon>
        <taxon>Bacillati</taxon>
        <taxon>Actinomycetota</taxon>
        <taxon>Actinomycetes</taxon>
        <taxon>Bifidobacteriales</taxon>
        <taxon>Bifidobacteriaceae</taxon>
        <taxon>Bifidobacterium</taxon>
    </lineage>
</organism>
<dbReference type="InterPro" id="IPR051396">
    <property type="entry name" value="Bact_Antivir_Def_Nuclease"/>
</dbReference>
<proteinExistence type="predicted"/>
<dbReference type="Gene3D" id="3.40.50.300">
    <property type="entry name" value="P-loop containing nucleotide triphosphate hydrolases"/>
    <property type="match status" value="1"/>
</dbReference>
<protein>
    <submittedName>
        <fullName evidence="2">ATPase</fullName>
    </submittedName>
</protein>